<name>A0A5B7HA89_PORTR</name>
<dbReference type="EMBL" id="VSRR010027062">
    <property type="protein sequence ID" value="MPC67982.1"/>
    <property type="molecule type" value="Genomic_DNA"/>
</dbReference>
<comment type="caution">
    <text evidence="1">The sequence shown here is derived from an EMBL/GenBank/DDBJ whole genome shotgun (WGS) entry which is preliminary data.</text>
</comment>
<accession>A0A5B7HA89</accession>
<evidence type="ECO:0000313" key="1">
    <source>
        <dbReference type="EMBL" id="MPC67982.1"/>
    </source>
</evidence>
<organism evidence="1 2">
    <name type="scientific">Portunus trituberculatus</name>
    <name type="common">Swimming crab</name>
    <name type="synonym">Neptunus trituberculatus</name>
    <dbReference type="NCBI Taxonomy" id="210409"/>
    <lineage>
        <taxon>Eukaryota</taxon>
        <taxon>Metazoa</taxon>
        <taxon>Ecdysozoa</taxon>
        <taxon>Arthropoda</taxon>
        <taxon>Crustacea</taxon>
        <taxon>Multicrustacea</taxon>
        <taxon>Malacostraca</taxon>
        <taxon>Eumalacostraca</taxon>
        <taxon>Eucarida</taxon>
        <taxon>Decapoda</taxon>
        <taxon>Pleocyemata</taxon>
        <taxon>Brachyura</taxon>
        <taxon>Eubrachyura</taxon>
        <taxon>Portunoidea</taxon>
        <taxon>Portunidae</taxon>
        <taxon>Portuninae</taxon>
        <taxon>Portunus</taxon>
    </lineage>
</organism>
<sequence>MCEDDEKGKEMKTERVIIPVSFERESRIPHLKHLIPPQDQLRRDSMHCVSPPLASSLRNVTGCKLRLETPGEAYD</sequence>
<dbReference type="AlphaFoldDB" id="A0A5B7HA89"/>
<gene>
    <name evidence="1" type="ORF">E2C01_062171</name>
</gene>
<proteinExistence type="predicted"/>
<reference evidence="1 2" key="1">
    <citation type="submission" date="2019-05" db="EMBL/GenBank/DDBJ databases">
        <title>Another draft genome of Portunus trituberculatus and its Hox gene families provides insights of decapod evolution.</title>
        <authorList>
            <person name="Jeong J.-H."/>
            <person name="Song I."/>
            <person name="Kim S."/>
            <person name="Choi T."/>
            <person name="Kim D."/>
            <person name="Ryu S."/>
            <person name="Kim W."/>
        </authorList>
    </citation>
    <scope>NUCLEOTIDE SEQUENCE [LARGE SCALE GENOMIC DNA]</scope>
    <source>
        <tissue evidence="1">Muscle</tissue>
    </source>
</reference>
<keyword evidence="2" id="KW-1185">Reference proteome</keyword>
<evidence type="ECO:0000313" key="2">
    <source>
        <dbReference type="Proteomes" id="UP000324222"/>
    </source>
</evidence>
<protein>
    <submittedName>
        <fullName evidence="1">Uncharacterized protein</fullName>
    </submittedName>
</protein>
<dbReference type="Proteomes" id="UP000324222">
    <property type="component" value="Unassembled WGS sequence"/>
</dbReference>